<evidence type="ECO:0000313" key="11">
    <source>
        <dbReference type="Proteomes" id="UP000255207"/>
    </source>
</evidence>
<proteinExistence type="inferred from homology"/>
<keyword evidence="11" id="KW-1185">Reference proteome</keyword>
<dbReference type="InterPro" id="IPR051449">
    <property type="entry name" value="ABC-2_transporter_component"/>
</dbReference>
<name>A0A370L7P3_9HYPH</name>
<keyword evidence="6 8" id="KW-1133">Transmembrane helix</keyword>
<evidence type="ECO:0000256" key="1">
    <source>
        <dbReference type="ARBA" id="ARBA00004651"/>
    </source>
</evidence>
<protein>
    <submittedName>
        <fullName evidence="10">ABC transporter permease</fullName>
    </submittedName>
</protein>
<feature type="domain" description="ABC transmembrane type-2" evidence="9">
    <location>
        <begin position="148"/>
        <end position="378"/>
    </location>
</feature>
<feature type="transmembrane region" description="Helical" evidence="8">
    <location>
        <begin position="349"/>
        <end position="372"/>
    </location>
</feature>
<dbReference type="InterPro" id="IPR013525">
    <property type="entry name" value="ABC2_TM"/>
</dbReference>
<dbReference type="GO" id="GO:0005886">
    <property type="term" value="C:plasma membrane"/>
    <property type="evidence" value="ECO:0007669"/>
    <property type="project" value="UniProtKB-SubCell"/>
</dbReference>
<feature type="transmembrane region" description="Helical" evidence="8">
    <location>
        <begin position="263"/>
        <end position="288"/>
    </location>
</feature>
<evidence type="ECO:0000256" key="7">
    <source>
        <dbReference type="ARBA" id="ARBA00023136"/>
    </source>
</evidence>
<dbReference type="Pfam" id="PF12698">
    <property type="entry name" value="ABC2_membrane_3"/>
    <property type="match status" value="1"/>
</dbReference>
<sequence>MSSVTTHGGGGRWRRISALIRKETWQIFRDPSSIIVGIIMPMVLLVLFGYGLSFDVKNVPVAIVMEESSAEARGAASSFELSDYFSAREVKTMAEAERLLLDKSVNAIVRIPADFARRMEQGTAEIQILVHGTDANTARISLGYAQGAIAVWMAREAALGRVVTGPPIDVENRMWFNDANNSSYFLVPGLVVLVMTLIGALLTSLVVAREWERGTFEALFVTPVRSTEILLGKTVPYFVLGMMGLALSIAGAKLLFDVPIRGSLVLLVIASTLYLIVALGIGLLISSVTKSQFVASQITIIVTFLPAMMLSGFMFDIRSMPVAIQAITHIFPARYFVSVLQTLFLAGDIWAVVLPNAAVLAGMAALLMGLAIRATRKTIG</sequence>
<accession>A0A370L7P3</accession>
<reference evidence="11" key="1">
    <citation type="submission" date="2018-07" db="EMBL/GenBank/DDBJ databases">
        <authorList>
            <person name="Safronova V.I."/>
            <person name="Chirak E.R."/>
            <person name="Sazanova A.L."/>
        </authorList>
    </citation>
    <scope>NUCLEOTIDE SEQUENCE [LARGE SCALE GENOMIC DNA]</scope>
    <source>
        <strain evidence="11">RCAM04685</strain>
    </source>
</reference>
<gene>
    <name evidence="10" type="ORF">DWE98_09455</name>
</gene>
<dbReference type="GO" id="GO:0140359">
    <property type="term" value="F:ABC-type transporter activity"/>
    <property type="evidence" value="ECO:0007669"/>
    <property type="project" value="InterPro"/>
</dbReference>
<evidence type="ECO:0000256" key="3">
    <source>
        <dbReference type="ARBA" id="ARBA00022448"/>
    </source>
</evidence>
<feature type="transmembrane region" description="Helical" evidence="8">
    <location>
        <begin position="294"/>
        <end position="315"/>
    </location>
</feature>
<keyword evidence="7 8" id="KW-0472">Membrane</keyword>
<dbReference type="Gene3D" id="3.40.1710.10">
    <property type="entry name" value="abc type-2 transporter like domain"/>
    <property type="match status" value="1"/>
</dbReference>
<dbReference type="Proteomes" id="UP000255207">
    <property type="component" value="Unassembled WGS sequence"/>
</dbReference>
<feature type="transmembrane region" description="Helical" evidence="8">
    <location>
        <begin position="183"/>
        <end position="207"/>
    </location>
</feature>
<evidence type="ECO:0000256" key="5">
    <source>
        <dbReference type="ARBA" id="ARBA00022692"/>
    </source>
</evidence>
<organism evidence="10 11">
    <name type="scientific">Bosea caraganae</name>
    <dbReference type="NCBI Taxonomy" id="2763117"/>
    <lineage>
        <taxon>Bacteria</taxon>
        <taxon>Pseudomonadati</taxon>
        <taxon>Pseudomonadota</taxon>
        <taxon>Alphaproteobacteria</taxon>
        <taxon>Hyphomicrobiales</taxon>
        <taxon>Boseaceae</taxon>
        <taxon>Bosea</taxon>
    </lineage>
</organism>
<dbReference type="AlphaFoldDB" id="A0A370L7P3"/>
<evidence type="ECO:0000313" key="10">
    <source>
        <dbReference type="EMBL" id="RDJ26065.1"/>
    </source>
</evidence>
<dbReference type="EMBL" id="QQTP01000004">
    <property type="protein sequence ID" value="RDJ26065.1"/>
    <property type="molecule type" value="Genomic_DNA"/>
</dbReference>
<feature type="transmembrane region" description="Helical" evidence="8">
    <location>
        <begin position="235"/>
        <end position="256"/>
    </location>
</feature>
<evidence type="ECO:0000256" key="8">
    <source>
        <dbReference type="SAM" id="Phobius"/>
    </source>
</evidence>
<keyword evidence="5 8" id="KW-0812">Transmembrane</keyword>
<keyword evidence="3" id="KW-0813">Transport</keyword>
<feature type="transmembrane region" description="Helical" evidence="8">
    <location>
        <begin position="34"/>
        <end position="52"/>
    </location>
</feature>
<dbReference type="PANTHER" id="PTHR30294:SF29">
    <property type="entry name" value="MULTIDRUG ABC TRANSPORTER PERMEASE YBHS-RELATED"/>
    <property type="match status" value="1"/>
</dbReference>
<dbReference type="RefSeq" id="WP_114828955.1">
    <property type="nucleotide sequence ID" value="NZ_QQTO01000022.1"/>
</dbReference>
<comment type="caution">
    <text evidence="10">The sequence shown here is derived from an EMBL/GenBank/DDBJ whole genome shotgun (WGS) entry which is preliminary data.</text>
</comment>
<dbReference type="PROSITE" id="PS51012">
    <property type="entry name" value="ABC_TM2"/>
    <property type="match status" value="1"/>
</dbReference>
<evidence type="ECO:0000256" key="4">
    <source>
        <dbReference type="ARBA" id="ARBA00022475"/>
    </source>
</evidence>
<dbReference type="OrthoDB" id="9784671at2"/>
<dbReference type="InterPro" id="IPR047817">
    <property type="entry name" value="ABC2_TM_bact-type"/>
</dbReference>
<comment type="subcellular location">
    <subcellularLocation>
        <location evidence="1">Cell membrane</location>
        <topology evidence="1">Multi-pass membrane protein</topology>
    </subcellularLocation>
</comment>
<dbReference type="PANTHER" id="PTHR30294">
    <property type="entry name" value="MEMBRANE COMPONENT OF ABC TRANSPORTER YHHJ-RELATED"/>
    <property type="match status" value="1"/>
</dbReference>
<evidence type="ECO:0000256" key="6">
    <source>
        <dbReference type="ARBA" id="ARBA00022989"/>
    </source>
</evidence>
<keyword evidence="4" id="KW-1003">Cell membrane</keyword>
<comment type="similarity">
    <text evidence="2">Belongs to the ABC-2 integral membrane protein family.</text>
</comment>
<evidence type="ECO:0000256" key="2">
    <source>
        <dbReference type="ARBA" id="ARBA00007783"/>
    </source>
</evidence>
<evidence type="ECO:0000259" key="9">
    <source>
        <dbReference type="PROSITE" id="PS51012"/>
    </source>
</evidence>